<dbReference type="InterPro" id="IPR014710">
    <property type="entry name" value="RmlC-like_jellyroll"/>
</dbReference>
<dbReference type="PROSITE" id="PS50200">
    <property type="entry name" value="RA"/>
    <property type="match status" value="1"/>
</dbReference>
<feature type="compositionally biased region" description="Polar residues" evidence="10">
    <location>
        <begin position="1182"/>
        <end position="1200"/>
    </location>
</feature>
<dbReference type="Pfam" id="PF00027">
    <property type="entry name" value="cNMP_binding"/>
    <property type="match status" value="1"/>
</dbReference>
<protein>
    <submittedName>
        <fullName evidence="17">Rap guanine nucleotide exchange factor 6</fullName>
    </submittedName>
</protein>
<dbReference type="CDD" id="cd00155">
    <property type="entry name" value="RasGEF"/>
    <property type="match status" value="1"/>
</dbReference>
<feature type="compositionally biased region" description="Low complexity" evidence="10">
    <location>
        <begin position="147"/>
        <end position="163"/>
    </location>
</feature>
<evidence type="ECO:0000259" key="15">
    <source>
        <dbReference type="PROSITE" id="PS50200"/>
    </source>
</evidence>
<dbReference type="PROSITE" id="PS50106">
    <property type="entry name" value="PDZ"/>
    <property type="match status" value="1"/>
</dbReference>
<dbReference type="InterPro" id="IPR000651">
    <property type="entry name" value="Ras-like_Gua-exchang_fac_N"/>
</dbReference>
<dbReference type="SMART" id="SM00100">
    <property type="entry name" value="cNMP"/>
    <property type="match status" value="1"/>
</dbReference>
<dbReference type="SUPFAM" id="SSF51206">
    <property type="entry name" value="cAMP-binding domain-like"/>
    <property type="match status" value="1"/>
</dbReference>
<dbReference type="Pfam" id="PF00788">
    <property type="entry name" value="RA"/>
    <property type="match status" value="1"/>
</dbReference>
<name>A0A3B4VDC5_SERDU</name>
<organism evidence="17 18">
    <name type="scientific">Seriola dumerili</name>
    <name type="common">Greater amberjack</name>
    <name type="synonym">Caranx dumerili</name>
    <dbReference type="NCBI Taxonomy" id="41447"/>
    <lineage>
        <taxon>Eukaryota</taxon>
        <taxon>Metazoa</taxon>
        <taxon>Chordata</taxon>
        <taxon>Craniata</taxon>
        <taxon>Vertebrata</taxon>
        <taxon>Euteleostomi</taxon>
        <taxon>Actinopterygii</taxon>
        <taxon>Neopterygii</taxon>
        <taxon>Teleostei</taxon>
        <taxon>Neoteleostei</taxon>
        <taxon>Acanthomorphata</taxon>
        <taxon>Carangaria</taxon>
        <taxon>Carangiformes</taxon>
        <taxon>Carangidae</taxon>
        <taxon>Seriola</taxon>
    </lineage>
</organism>
<dbReference type="SUPFAM" id="SSF54236">
    <property type="entry name" value="Ubiquitin-like"/>
    <property type="match status" value="1"/>
</dbReference>
<evidence type="ECO:0000313" key="18">
    <source>
        <dbReference type="Proteomes" id="UP000261420"/>
    </source>
</evidence>
<feature type="compositionally biased region" description="Polar residues" evidence="10">
    <location>
        <begin position="1397"/>
        <end position="1417"/>
    </location>
</feature>
<dbReference type="PROSITE" id="PS50009">
    <property type="entry name" value="RASGEF_CAT"/>
    <property type="match status" value="1"/>
</dbReference>
<dbReference type="GeneTree" id="ENSGT00940000158124"/>
<dbReference type="InterPro" id="IPR029071">
    <property type="entry name" value="Ubiquitin-like_domsf"/>
</dbReference>
<dbReference type="Gene3D" id="1.20.870.10">
    <property type="entry name" value="Son of sevenless (SoS) protein Chain: S domain 1"/>
    <property type="match status" value="1"/>
</dbReference>
<dbReference type="SUPFAM" id="SSF48366">
    <property type="entry name" value="Ras GEF"/>
    <property type="match status" value="1"/>
</dbReference>
<dbReference type="Ensembl" id="ENSSDUT00000029055.1">
    <property type="protein sequence ID" value="ENSSDUP00000028562.1"/>
    <property type="gene ID" value="ENSSDUG00000020526.1"/>
</dbReference>
<dbReference type="GO" id="GO:0007264">
    <property type="term" value="P:small GTPase-mediated signal transduction"/>
    <property type="evidence" value="ECO:0007669"/>
    <property type="project" value="InterPro"/>
</dbReference>
<feature type="region of interest" description="Disordered" evidence="10">
    <location>
        <begin position="82"/>
        <end position="121"/>
    </location>
</feature>
<dbReference type="Pfam" id="PF00617">
    <property type="entry name" value="RasGEF"/>
    <property type="match status" value="1"/>
</dbReference>
<dbReference type="FunFam" id="2.60.120.10:FF:000019">
    <property type="entry name" value="rap guanine nucleotide exchange factor 6 isoform X1"/>
    <property type="match status" value="1"/>
</dbReference>
<dbReference type="CDD" id="cd06755">
    <property type="entry name" value="PDZ_RapGEF2_RapGEF6-like"/>
    <property type="match status" value="1"/>
</dbReference>
<feature type="domain" description="Ras-GEF" evidence="12">
    <location>
        <begin position="820"/>
        <end position="1048"/>
    </location>
</feature>
<dbReference type="Pfam" id="PF00618">
    <property type="entry name" value="RasGEF_N"/>
    <property type="match status" value="1"/>
</dbReference>
<feature type="compositionally biased region" description="Acidic residues" evidence="10">
    <location>
        <begin position="186"/>
        <end position="198"/>
    </location>
</feature>
<evidence type="ECO:0000256" key="6">
    <source>
        <dbReference type="ARBA" id="ARBA00022553"/>
    </source>
</evidence>
<dbReference type="InterPro" id="IPR023578">
    <property type="entry name" value="Ras_GEF_dom_sf"/>
</dbReference>
<feature type="domain" description="N-terminal Ras-GEF" evidence="16">
    <location>
        <begin position="371"/>
        <end position="484"/>
    </location>
</feature>
<dbReference type="CDD" id="cd00038">
    <property type="entry name" value="CAP_ED"/>
    <property type="match status" value="1"/>
</dbReference>
<dbReference type="Gene3D" id="2.60.120.10">
    <property type="entry name" value="Jelly Rolls"/>
    <property type="match status" value="1"/>
</dbReference>
<feature type="region of interest" description="Disordered" evidence="10">
    <location>
        <begin position="142"/>
        <end position="203"/>
    </location>
</feature>
<keyword evidence="11" id="KW-1133">Transmembrane helix</keyword>
<dbReference type="PANTHER" id="PTHR45161:SF4">
    <property type="entry name" value="RAP GUANINE NUCLEOTIDE EXCHANGE FACTOR 6"/>
    <property type="match status" value="1"/>
</dbReference>
<dbReference type="Pfam" id="PF00595">
    <property type="entry name" value="PDZ"/>
    <property type="match status" value="1"/>
</dbReference>
<reference evidence="17" key="2">
    <citation type="submission" date="2025-09" db="UniProtKB">
        <authorList>
            <consortium name="Ensembl"/>
        </authorList>
    </citation>
    <scope>IDENTIFICATION</scope>
</reference>
<proteinExistence type="inferred from homology"/>
<dbReference type="GO" id="GO:0005085">
    <property type="term" value="F:guanyl-nucleotide exchange factor activity"/>
    <property type="evidence" value="ECO:0007669"/>
    <property type="project" value="UniProtKB-KW"/>
</dbReference>
<evidence type="ECO:0000256" key="2">
    <source>
        <dbReference type="ARBA" id="ARBA00004496"/>
    </source>
</evidence>
<dbReference type="CDD" id="cd01785">
    <property type="entry name" value="RA_PDZ-GEF1"/>
    <property type="match status" value="1"/>
</dbReference>
<evidence type="ECO:0000256" key="11">
    <source>
        <dbReference type="SAM" id="Phobius"/>
    </source>
</evidence>
<feature type="domain" description="Cyclic nucleotide-binding" evidence="13">
    <location>
        <begin position="239"/>
        <end position="339"/>
    </location>
</feature>
<dbReference type="Gene3D" id="1.10.840.10">
    <property type="entry name" value="Ras guanine-nucleotide exchange factors catalytic domain"/>
    <property type="match status" value="1"/>
</dbReference>
<evidence type="ECO:0000256" key="4">
    <source>
        <dbReference type="ARBA" id="ARBA00022475"/>
    </source>
</evidence>
<reference evidence="17" key="1">
    <citation type="submission" date="2025-08" db="UniProtKB">
        <authorList>
            <consortium name="Ensembl"/>
        </authorList>
    </citation>
    <scope>IDENTIFICATION</scope>
</reference>
<keyword evidence="8 11" id="KW-0472">Membrane</keyword>
<feature type="transmembrane region" description="Helical" evidence="11">
    <location>
        <begin position="35"/>
        <end position="58"/>
    </location>
</feature>
<dbReference type="InterPro" id="IPR018490">
    <property type="entry name" value="cNMP-bd_dom_sf"/>
</dbReference>
<feature type="compositionally biased region" description="Basic residues" evidence="10">
    <location>
        <begin position="94"/>
        <end position="104"/>
    </location>
</feature>
<evidence type="ECO:0000256" key="9">
    <source>
        <dbReference type="PROSITE-ProRule" id="PRU00168"/>
    </source>
</evidence>
<dbReference type="SMART" id="SM00228">
    <property type="entry name" value="PDZ"/>
    <property type="match status" value="1"/>
</dbReference>
<feature type="compositionally biased region" description="Low complexity" evidence="10">
    <location>
        <begin position="1218"/>
        <end position="1237"/>
    </location>
</feature>
<accession>A0A3B4VDC5</accession>
<feature type="region of interest" description="Disordered" evidence="10">
    <location>
        <begin position="1348"/>
        <end position="1417"/>
    </location>
</feature>
<dbReference type="SMART" id="SM00229">
    <property type="entry name" value="RasGEFN"/>
    <property type="match status" value="1"/>
</dbReference>
<evidence type="ECO:0000259" key="14">
    <source>
        <dbReference type="PROSITE" id="PS50106"/>
    </source>
</evidence>
<keyword evidence="4" id="KW-1003">Cell membrane</keyword>
<feature type="compositionally biased region" description="Polar residues" evidence="10">
    <location>
        <begin position="1127"/>
        <end position="1138"/>
    </location>
</feature>
<comment type="similarity">
    <text evidence="3">Belongs to the RAPGEF2 family.</text>
</comment>
<evidence type="ECO:0000256" key="3">
    <source>
        <dbReference type="ARBA" id="ARBA00010829"/>
    </source>
</evidence>
<dbReference type="InterPro" id="IPR036034">
    <property type="entry name" value="PDZ_sf"/>
</dbReference>
<dbReference type="InterPro" id="IPR036964">
    <property type="entry name" value="RASGEF_cat_dom_sf"/>
</dbReference>
<evidence type="ECO:0000256" key="7">
    <source>
        <dbReference type="ARBA" id="ARBA00022658"/>
    </source>
</evidence>
<dbReference type="Gene3D" id="2.30.42.10">
    <property type="match status" value="1"/>
</dbReference>
<keyword evidence="11" id="KW-0812">Transmembrane</keyword>
<dbReference type="Proteomes" id="UP000261420">
    <property type="component" value="Unplaced"/>
</dbReference>
<keyword evidence="18" id="KW-1185">Reference proteome</keyword>
<dbReference type="InterPro" id="IPR001895">
    <property type="entry name" value="RASGEF_cat_dom"/>
</dbReference>
<feature type="region of interest" description="Disordered" evidence="10">
    <location>
        <begin position="1287"/>
        <end position="1307"/>
    </location>
</feature>
<feature type="region of interest" description="Disordered" evidence="10">
    <location>
        <begin position="1484"/>
        <end position="1537"/>
    </location>
</feature>
<feature type="domain" description="PDZ" evidence="14">
    <location>
        <begin position="489"/>
        <end position="559"/>
    </location>
</feature>
<keyword evidence="7 9" id="KW-0344">Guanine-nucleotide releasing factor</keyword>
<dbReference type="InterPro" id="IPR001478">
    <property type="entry name" value="PDZ"/>
</dbReference>
<evidence type="ECO:0000256" key="1">
    <source>
        <dbReference type="ARBA" id="ARBA00004236"/>
    </source>
</evidence>
<dbReference type="InterPro" id="IPR000595">
    <property type="entry name" value="cNMP-bd_dom"/>
</dbReference>
<dbReference type="OMA" id="FRNFNSM"/>
<dbReference type="CDD" id="cd06224">
    <property type="entry name" value="REM"/>
    <property type="match status" value="1"/>
</dbReference>
<dbReference type="SUPFAM" id="SSF50156">
    <property type="entry name" value="PDZ domain-like"/>
    <property type="match status" value="1"/>
</dbReference>
<sequence length="1537" mass="171330">WRRSSTPVAVDITAPSRKCWSFLHLSPLSVCQTDCLMFAFGLFLILLLILCVCSFNSFGKQLGGRRGCECITLEPSEMITEGDDSFLQREGSQRRSRRRFRRVNPRGERELITDGQEPTGYNTLPADLNKMHLTDHAHQQVMHMPPSQSGCSIASDSGSSSLSDIYQATESDLGDVDLSGLPEAAVDSEEEEEEDEDLERASDTLLGRDLVRECLEKDPADRNDDDIEQLLEFMHQLPAFANMTMSVRRDLCSVMVFEVVEQAGTVILHDKQELDHWYVILNGAVEISHPEGKVETLCMGNSFGISPSLDKQYMNGEVRTKGDDCQFVCIAQEDYWRILNHVEKNTHKVEEEGEIVMVKEHRELDRSGTRKGHIVIKGTPERLIMHLVEEPSVVDPTYIEDFLLTYRTFLSSPMEVGKKLLEWFQVDSLRDTVTRIVLLWVNNHFNDFEGDPAMTRFLEDFEKHLEVTKMKGHLRLLNIACAAKAKWRQITLQKASRESPLYFSVQGGSERGFGIFVESVEEGSKAAEAGLKRGDQIMEINGQNFENISFSKAFDILRNNTHLSLTVKTNIFVFKELLSRIVHEKKNGGPHIPKIQEKKGNRFSIPDLPGDMEFPTDHKSTRKMKANTVSGGRNKIRKMLEKTRFSILPPKPFSDGGMGQSQDDSIVGTKQCRHSVAIMPIPGNLSSSSPDLLQPATSVLDFSNPADIPDQVIRVFKADQQSCYIIISKDTTAKDVVTHTVNEFGLLAAPETYSLCEVSVSPEGVIKQRRLPDQLSKLADRIQLNGRYYLKNNMETETLCSDEDAQDLLRESQISLLQLSTMEVAAQLSMRDFELFRNVESTEYVDDLFKLDSSSGSGNLKQFEEVINQETFWVASEILKEPNALKRMKTIKHFIKIALHCRECKNFNSMFAIISGLNLAPVARLRSSWEKLPSKYEKLFGDLQDVFDPSRNMAKYRNILSSQSMQPPIIPLFPVVKKDLTFLHEGNDSSVDGLVNFEKLRMIAKEIRHVVRMTSANMDPALMFRQRSLSQGSTNSNMLDVQGGAHKKRVRRSSLLNAKKLYEDAQMARKVKQYLSNLTVEIDEEKHQIMSLQCEPAYSTLSKNLSERRSTKSDMSPVSLRSALPSGKTQNRVSQVLQVQVPLNPLRKKSTAKDIDSNSPQVVKKPPVTSSEEWSTKRPSDDTVSTISSLHSSPTVSPQGSPRKGYALLPAGKADNLSDSSHSEISSRSSICSVDSVPAPGPDDRCNSNNFPLELNYFTVSFIYTSSSSMVRGYVTRASTFTSSISTEELTPDHTSLDSVADSGRGSWTSCSSNSHDSFQSLPTSSCRFKHTQLEGPIAEVEASGHAWANESAAKQPSRDSSSELSNQSRQSWASSSSLSDTYEGNYGTIKRRNTSEHPSSPTNEEGGQSTDPAYKTVTSSTEKGLIVYCVTSPAKDERYRAPPPTPPGYQGLALGDLGVLPRPPHLKPPDYSVALQRSKLLQSPGAAGSLAEARRLAGNHHLHHQDARTAGSTQGYSRPPSICLPPQELADSEDGT</sequence>
<evidence type="ECO:0000256" key="5">
    <source>
        <dbReference type="ARBA" id="ARBA00022490"/>
    </source>
</evidence>
<keyword evidence="6" id="KW-0597">Phosphoprotein</keyword>
<evidence type="ECO:0000256" key="10">
    <source>
        <dbReference type="SAM" id="MobiDB-lite"/>
    </source>
</evidence>
<dbReference type="FunFam" id="1.10.840.10:FF:000001">
    <property type="entry name" value="Rap guanine nucleotide exchange factor (GEF) 6"/>
    <property type="match status" value="1"/>
</dbReference>
<evidence type="ECO:0000313" key="17">
    <source>
        <dbReference type="Ensembl" id="ENSSDUP00000028562.1"/>
    </source>
</evidence>
<dbReference type="PROSITE" id="PS50042">
    <property type="entry name" value="CNMP_BINDING_3"/>
    <property type="match status" value="1"/>
</dbReference>
<evidence type="ECO:0000259" key="13">
    <source>
        <dbReference type="PROSITE" id="PS50042"/>
    </source>
</evidence>
<comment type="subcellular location">
    <subcellularLocation>
        <location evidence="1">Cell membrane</location>
    </subcellularLocation>
    <subcellularLocation>
        <location evidence="2">Cytoplasm</location>
    </subcellularLocation>
</comment>
<dbReference type="SMART" id="SM00147">
    <property type="entry name" value="RasGEF"/>
    <property type="match status" value="1"/>
</dbReference>
<feature type="domain" description="Ras-associating" evidence="15">
    <location>
        <begin position="709"/>
        <end position="795"/>
    </location>
</feature>
<dbReference type="GO" id="GO:0005886">
    <property type="term" value="C:plasma membrane"/>
    <property type="evidence" value="ECO:0007669"/>
    <property type="project" value="UniProtKB-SubCell"/>
</dbReference>
<dbReference type="FunFam" id="2.30.42.10:FF:000024">
    <property type="entry name" value="rap guanine nucleotide exchange factor 2 isoform X1"/>
    <property type="match status" value="1"/>
</dbReference>
<dbReference type="SMART" id="SM00314">
    <property type="entry name" value="RA"/>
    <property type="match status" value="1"/>
</dbReference>
<keyword evidence="5" id="KW-0963">Cytoplasm</keyword>
<evidence type="ECO:0000259" key="12">
    <source>
        <dbReference type="PROSITE" id="PS50009"/>
    </source>
</evidence>
<dbReference type="PANTHER" id="PTHR45161">
    <property type="entry name" value="CYTOSKELETON-ASSOCIATED PROTEIN 4"/>
    <property type="match status" value="1"/>
</dbReference>
<evidence type="ECO:0000259" key="16">
    <source>
        <dbReference type="PROSITE" id="PS50212"/>
    </source>
</evidence>
<evidence type="ECO:0000256" key="8">
    <source>
        <dbReference type="ARBA" id="ARBA00023136"/>
    </source>
</evidence>
<dbReference type="InterPro" id="IPR000159">
    <property type="entry name" value="RA_dom"/>
</dbReference>
<dbReference type="GO" id="GO:0005737">
    <property type="term" value="C:cytoplasm"/>
    <property type="evidence" value="ECO:0007669"/>
    <property type="project" value="UniProtKB-SubCell"/>
</dbReference>
<feature type="compositionally biased region" description="Low complexity" evidence="10">
    <location>
        <begin position="1363"/>
        <end position="1380"/>
    </location>
</feature>
<dbReference type="FunFam" id="1.20.870.10:FF:000001">
    <property type="entry name" value="rap guanine nucleotide exchange factor 2 isoform X2"/>
    <property type="match status" value="1"/>
</dbReference>
<dbReference type="PROSITE" id="PS50212">
    <property type="entry name" value="RASGEF_NTER"/>
    <property type="match status" value="1"/>
</dbReference>
<feature type="region of interest" description="Disordered" evidence="10">
    <location>
        <begin position="1103"/>
        <end position="1239"/>
    </location>
</feature>